<dbReference type="Proteomes" id="UP001216907">
    <property type="component" value="Unassembled WGS sequence"/>
</dbReference>
<feature type="domain" description="Cytochrome c" evidence="6">
    <location>
        <begin position="641"/>
        <end position="779"/>
    </location>
</feature>
<keyword evidence="2 4" id="KW-0479">Metal-binding</keyword>
<dbReference type="CDD" id="cd06171">
    <property type="entry name" value="Sigma70_r4"/>
    <property type="match status" value="1"/>
</dbReference>
<dbReference type="PANTHER" id="PTHR30600:SF4">
    <property type="entry name" value="CYTOCHROME C DOMAIN-CONTAINING PROTEIN"/>
    <property type="match status" value="1"/>
</dbReference>
<dbReference type="InterPro" id="IPR010538">
    <property type="entry name" value="DHOR"/>
</dbReference>
<protein>
    <submittedName>
        <fullName evidence="7">Sigma-70 family RNA polymerase sigma factor</fullName>
    </submittedName>
</protein>
<dbReference type="InterPro" id="IPR013325">
    <property type="entry name" value="RNA_pol_sigma_r2"/>
</dbReference>
<dbReference type="InterPro" id="IPR036388">
    <property type="entry name" value="WH-like_DNA-bd_sf"/>
</dbReference>
<dbReference type="SUPFAM" id="SSF46626">
    <property type="entry name" value="Cytochrome c"/>
    <property type="match status" value="1"/>
</dbReference>
<keyword evidence="8" id="KW-1185">Reference proteome</keyword>
<dbReference type="Gene3D" id="1.10.10.10">
    <property type="entry name" value="Winged helix-like DNA-binding domain superfamily/Winged helix DNA-binding domain"/>
    <property type="match status" value="1"/>
</dbReference>
<keyword evidence="3 4" id="KW-0408">Iron</keyword>
<dbReference type="InterPro" id="IPR036909">
    <property type="entry name" value="Cyt_c-like_dom_sf"/>
</dbReference>
<feature type="region of interest" description="Disordered" evidence="5">
    <location>
        <begin position="114"/>
        <end position="145"/>
    </location>
</feature>
<dbReference type="InterPro" id="IPR009056">
    <property type="entry name" value="Cyt_c-like_dom"/>
</dbReference>
<dbReference type="SUPFAM" id="SSF88659">
    <property type="entry name" value="Sigma3 and sigma4 domains of RNA polymerase sigma factors"/>
    <property type="match status" value="1"/>
</dbReference>
<dbReference type="Pfam" id="PF04542">
    <property type="entry name" value="Sigma70_r2"/>
    <property type="match status" value="1"/>
</dbReference>
<name>A0ABT6FGH8_9BACT</name>
<evidence type="ECO:0000259" key="6">
    <source>
        <dbReference type="PROSITE" id="PS51007"/>
    </source>
</evidence>
<evidence type="ECO:0000256" key="4">
    <source>
        <dbReference type="PROSITE-ProRule" id="PRU00433"/>
    </source>
</evidence>
<feature type="region of interest" description="Disordered" evidence="5">
    <location>
        <begin position="1"/>
        <end position="24"/>
    </location>
</feature>
<gene>
    <name evidence="7" type="ORF">PZE19_22985</name>
</gene>
<organism evidence="7 8">
    <name type="scientific">Paludisphaera mucosa</name>
    <dbReference type="NCBI Taxonomy" id="3030827"/>
    <lineage>
        <taxon>Bacteria</taxon>
        <taxon>Pseudomonadati</taxon>
        <taxon>Planctomycetota</taxon>
        <taxon>Planctomycetia</taxon>
        <taxon>Isosphaerales</taxon>
        <taxon>Isosphaeraceae</taxon>
        <taxon>Paludisphaera</taxon>
    </lineage>
</organism>
<dbReference type="EMBL" id="JARRAG010000002">
    <property type="protein sequence ID" value="MDG3006647.1"/>
    <property type="molecule type" value="Genomic_DNA"/>
</dbReference>
<dbReference type="InterPro" id="IPR007627">
    <property type="entry name" value="RNA_pol_sigma70_r2"/>
</dbReference>
<evidence type="ECO:0000313" key="8">
    <source>
        <dbReference type="Proteomes" id="UP001216907"/>
    </source>
</evidence>
<comment type="caution">
    <text evidence="7">The sequence shown here is derived from an EMBL/GenBank/DDBJ whole genome shotgun (WGS) entry which is preliminary data.</text>
</comment>
<dbReference type="PROSITE" id="PS51007">
    <property type="entry name" value="CYTC"/>
    <property type="match status" value="1"/>
</dbReference>
<evidence type="ECO:0000256" key="2">
    <source>
        <dbReference type="ARBA" id="ARBA00022723"/>
    </source>
</evidence>
<dbReference type="SUPFAM" id="SSF88946">
    <property type="entry name" value="Sigma2 domain of RNA polymerase sigma factors"/>
    <property type="match status" value="1"/>
</dbReference>
<dbReference type="Gene3D" id="1.10.1740.10">
    <property type="match status" value="1"/>
</dbReference>
<evidence type="ECO:0000313" key="7">
    <source>
        <dbReference type="EMBL" id="MDG3006647.1"/>
    </source>
</evidence>
<evidence type="ECO:0000256" key="3">
    <source>
        <dbReference type="ARBA" id="ARBA00023004"/>
    </source>
</evidence>
<dbReference type="Pfam" id="PF08281">
    <property type="entry name" value="Sigma70_r4_2"/>
    <property type="match status" value="1"/>
</dbReference>
<proteinExistence type="predicted"/>
<reference evidence="7 8" key="1">
    <citation type="submission" date="2023-03" db="EMBL/GenBank/DDBJ databases">
        <title>Paludisphaera mucosa sp. nov. a novel planctomycete from northern fen.</title>
        <authorList>
            <person name="Ivanova A."/>
        </authorList>
    </citation>
    <scope>NUCLEOTIDE SEQUENCE [LARGE SCALE GENOMIC DNA]</scope>
    <source>
        <strain evidence="7 8">Pla2</strain>
    </source>
</reference>
<dbReference type="RefSeq" id="WP_277862941.1">
    <property type="nucleotide sequence ID" value="NZ_JARRAG010000002.1"/>
</dbReference>
<dbReference type="InterPro" id="IPR013324">
    <property type="entry name" value="RNA_pol_sigma_r3/r4-like"/>
</dbReference>
<dbReference type="InterPro" id="IPR051395">
    <property type="entry name" value="Cytochrome_c_Peroxidase/MauG"/>
</dbReference>
<dbReference type="NCBIfam" id="TIGR02937">
    <property type="entry name" value="sigma70-ECF"/>
    <property type="match status" value="1"/>
</dbReference>
<dbReference type="Pfam" id="PF06537">
    <property type="entry name" value="DHOR"/>
    <property type="match status" value="1"/>
</dbReference>
<dbReference type="PANTHER" id="PTHR30600">
    <property type="entry name" value="CYTOCHROME C PEROXIDASE-RELATED"/>
    <property type="match status" value="1"/>
</dbReference>
<evidence type="ECO:0000256" key="5">
    <source>
        <dbReference type="SAM" id="MobiDB-lite"/>
    </source>
</evidence>
<keyword evidence="1 4" id="KW-0349">Heme</keyword>
<accession>A0ABT6FGH8</accession>
<dbReference type="InterPro" id="IPR013249">
    <property type="entry name" value="RNA_pol_sigma70_r4_t2"/>
</dbReference>
<dbReference type="InterPro" id="IPR014284">
    <property type="entry name" value="RNA_pol_sigma-70_dom"/>
</dbReference>
<sequence>MAYAKSSVESDPVTRALAPDPSGPPDRRLLEAFLACDDASAESAFRRIVERHAPAVVRVCRDVLGDHHEAQDAAQAVFLVLARRAGAIERPDSLKAWLHGVSLRVARRVREGLSRRQRAEQQTAQAIAERARSSSTTSPTGHQELHEELARLPDRYRLPIVLCYFEGYTQEKAAQVLGWPYGTLQTRLHRGRKRLREALARRDPALCGTFAVMMKPLPDSPSSPSPEWVAETSRAAVRFAGSRAGGAVGIDVSDLAVATAATMEPSLSSSTIGLLVICLAVGGLWYAGRGSAPENRPPELPAPKAQPHMPPNSTEASPPAANQVRPVPAAITGRGTAGGQGPHLGLARLAASPSPVFAGNEPEPPRPTQPKIDGRELFERVWSPNDRRSHGGDGLGPVFNARSCVDCHDQGGAGGGGSTMRNIEVATAAAETPVGLDFSYGFSMNFGGAGFEYHFGYDPTAATRRNPRDSMAAAAVHPAFREASSVMLHRFGTDASYLAWRSTIPGRHGAVEVRMSQRNPTPLFGVGLIEKIPDDAILAAARRPNPNKSPRGRVSRVEGGRIGRFGWKAQSSTVADFVLAAAAGEMGLEVPGRRQADDPRQFGVPSDGVDMNREECDALVAFVADLPSPTAIVPADPRSTAEIKEGAKTFRSIGCSSCHLPKLGDVEGIYSDLLLHDMGPELGDAGNYTVFGTSRARAADRPRGVRDRADDLGSDTREWRTPPLWGLRDSSPYLHDGRAETVSQAISMHGGQGAPSADRFARLSPRRKSQLEAFLSTLAAPPDSAE</sequence>
<feature type="region of interest" description="Disordered" evidence="5">
    <location>
        <begin position="292"/>
        <end position="321"/>
    </location>
</feature>
<dbReference type="Gene3D" id="1.10.760.10">
    <property type="entry name" value="Cytochrome c-like domain"/>
    <property type="match status" value="1"/>
</dbReference>
<evidence type="ECO:0000256" key="1">
    <source>
        <dbReference type="ARBA" id="ARBA00022617"/>
    </source>
</evidence>